<dbReference type="Proteomes" id="UP001143486">
    <property type="component" value="Unassembled WGS sequence"/>
</dbReference>
<dbReference type="EMBL" id="BSFE01000003">
    <property type="protein sequence ID" value="GLK51814.1"/>
    <property type="molecule type" value="Genomic_DNA"/>
</dbReference>
<reference evidence="5" key="2">
    <citation type="submission" date="2023-01" db="EMBL/GenBank/DDBJ databases">
        <authorList>
            <person name="Sun Q."/>
            <person name="Evtushenko L."/>
        </authorList>
    </citation>
    <scope>NUCLEOTIDE SEQUENCE</scope>
    <source>
        <strain evidence="5">VKM B-1513</strain>
    </source>
</reference>
<name>A0A9W6ILQ8_9PROT</name>
<dbReference type="GO" id="GO:0003677">
    <property type="term" value="F:DNA binding"/>
    <property type="evidence" value="ECO:0007669"/>
    <property type="project" value="UniProtKB-KW"/>
</dbReference>
<dbReference type="GO" id="GO:0045892">
    <property type="term" value="P:negative regulation of DNA-templated transcription"/>
    <property type="evidence" value="ECO:0007669"/>
    <property type="project" value="InterPro"/>
</dbReference>
<gene>
    <name evidence="5" type="ORF">GCM10017621_13220</name>
</gene>
<dbReference type="AlphaFoldDB" id="A0A9W6ILQ8"/>
<evidence type="ECO:0000256" key="3">
    <source>
        <dbReference type="ARBA" id="ARBA00023125"/>
    </source>
</evidence>
<evidence type="ECO:0000256" key="1">
    <source>
        <dbReference type="ARBA" id="ARBA00011046"/>
    </source>
</evidence>
<dbReference type="Pfam" id="PF03965">
    <property type="entry name" value="Penicillinase_R"/>
    <property type="match status" value="1"/>
</dbReference>
<keyword evidence="6" id="KW-1185">Reference proteome</keyword>
<dbReference type="SUPFAM" id="SSF46785">
    <property type="entry name" value="Winged helix' DNA-binding domain"/>
    <property type="match status" value="1"/>
</dbReference>
<proteinExistence type="inferred from homology"/>
<protein>
    <submittedName>
        <fullName evidence="5">Uncharacterized protein</fullName>
    </submittedName>
</protein>
<evidence type="ECO:0000256" key="2">
    <source>
        <dbReference type="ARBA" id="ARBA00023015"/>
    </source>
</evidence>
<sequence length="126" mass="14030">MTKMANEQALTEDEHKTMRILWDRGGASVGELSVATRRPAGETLAMLQRLRRKGAVDRHRTAREIVYRPCLNRETARTHALGRLLTADAPANDTGLGVVVLRECDVDPQDWADLQAEIAEKAAARR</sequence>
<reference evidence="5" key="1">
    <citation type="journal article" date="2014" name="Int. J. Syst. Evol. Microbiol.">
        <title>Complete genome sequence of Corynebacterium casei LMG S-19264T (=DSM 44701T), isolated from a smear-ripened cheese.</title>
        <authorList>
            <consortium name="US DOE Joint Genome Institute (JGI-PGF)"/>
            <person name="Walter F."/>
            <person name="Albersmeier A."/>
            <person name="Kalinowski J."/>
            <person name="Ruckert C."/>
        </authorList>
    </citation>
    <scope>NUCLEOTIDE SEQUENCE</scope>
    <source>
        <strain evidence="5">VKM B-1513</strain>
    </source>
</reference>
<accession>A0A9W6ILQ8</accession>
<evidence type="ECO:0000313" key="6">
    <source>
        <dbReference type="Proteomes" id="UP001143486"/>
    </source>
</evidence>
<keyword evidence="4" id="KW-0804">Transcription</keyword>
<organism evidence="5 6">
    <name type="scientific">Maricaulis virginensis</name>
    <dbReference type="NCBI Taxonomy" id="144022"/>
    <lineage>
        <taxon>Bacteria</taxon>
        <taxon>Pseudomonadati</taxon>
        <taxon>Pseudomonadota</taxon>
        <taxon>Alphaproteobacteria</taxon>
        <taxon>Maricaulales</taxon>
        <taxon>Maricaulaceae</taxon>
        <taxon>Maricaulis</taxon>
    </lineage>
</organism>
<keyword evidence="3" id="KW-0238">DNA-binding</keyword>
<dbReference type="InterPro" id="IPR036390">
    <property type="entry name" value="WH_DNA-bd_sf"/>
</dbReference>
<dbReference type="InterPro" id="IPR036388">
    <property type="entry name" value="WH-like_DNA-bd_sf"/>
</dbReference>
<keyword evidence="2" id="KW-0805">Transcription regulation</keyword>
<dbReference type="InterPro" id="IPR005650">
    <property type="entry name" value="BlaI_family"/>
</dbReference>
<evidence type="ECO:0000313" key="5">
    <source>
        <dbReference type="EMBL" id="GLK51814.1"/>
    </source>
</evidence>
<evidence type="ECO:0000256" key="4">
    <source>
        <dbReference type="ARBA" id="ARBA00023163"/>
    </source>
</evidence>
<dbReference type="Gene3D" id="1.10.10.10">
    <property type="entry name" value="Winged helix-like DNA-binding domain superfamily/Winged helix DNA-binding domain"/>
    <property type="match status" value="1"/>
</dbReference>
<comment type="caution">
    <text evidence="5">The sequence shown here is derived from an EMBL/GenBank/DDBJ whole genome shotgun (WGS) entry which is preliminary data.</text>
</comment>
<comment type="similarity">
    <text evidence="1">Belongs to the BlaI transcriptional regulatory family.</text>
</comment>